<dbReference type="AlphaFoldDB" id="A0A4R1R721"/>
<dbReference type="InterPro" id="IPR057238">
    <property type="entry name" value="DUF7916"/>
</dbReference>
<name>A0A4R1R721_9FIRM</name>
<feature type="domain" description="DUF7916" evidence="1">
    <location>
        <begin position="6"/>
        <end position="308"/>
    </location>
</feature>
<dbReference type="RefSeq" id="WP_058966276.1">
    <property type="nucleotide sequence ID" value="NZ_CABKVM010000019.1"/>
</dbReference>
<evidence type="ECO:0000313" key="2">
    <source>
        <dbReference type="EMBL" id="TCL61396.1"/>
    </source>
</evidence>
<protein>
    <recommendedName>
        <fullName evidence="1">DUF7916 domain-containing protein</fullName>
    </recommendedName>
</protein>
<proteinExistence type="predicted"/>
<organism evidence="2 3">
    <name type="scientific">Allofournierella massiliensis</name>
    <dbReference type="NCBI Taxonomy" id="1650663"/>
    <lineage>
        <taxon>Bacteria</taxon>
        <taxon>Bacillati</taxon>
        <taxon>Bacillota</taxon>
        <taxon>Clostridia</taxon>
        <taxon>Eubacteriales</taxon>
        <taxon>Oscillospiraceae</taxon>
        <taxon>Allofournierella</taxon>
    </lineage>
</organism>
<dbReference type="InterPro" id="IPR013785">
    <property type="entry name" value="Aldolase_TIM"/>
</dbReference>
<comment type="caution">
    <text evidence="2">The sequence shown here is derived from an EMBL/GenBank/DDBJ whole genome shotgun (WGS) entry which is preliminary data.</text>
</comment>
<dbReference type="EMBL" id="SLUM01000002">
    <property type="protein sequence ID" value="TCL61396.1"/>
    <property type="molecule type" value="Genomic_DNA"/>
</dbReference>
<dbReference type="Pfam" id="PF25509">
    <property type="entry name" value="DUF7916"/>
    <property type="match status" value="1"/>
</dbReference>
<gene>
    <name evidence="2" type="ORF">EDD77_102135</name>
</gene>
<dbReference type="SUPFAM" id="SSF51395">
    <property type="entry name" value="FMN-linked oxidoreductases"/>
    <property type="match status" value="1"/>
</dbReference>
<dbReference type="OrthoDB" id="5581965at2"/>
<sequence length="312" mass="32863">MTKRVLDLLPAELASLSAKELLQAVAGSEGRVLAAETIGITPPLLSDVTNAEFAASMGADLLLLNMFDVWEPRIVGLPETRPEDAVRRVKELTGRMIGINLEPVNPAVCAQNEETIWAMSRGRYATAENAQRAMEMGVDLIVLTGNPGNGVSNEAIVHSLESIRAQVGEGIVLAAGKMHASGVVGEGGENIITKEDVAAFAAAGADIILLPAPGTVPGITTEYVRGLVSYAHSLGCLTITAIGTSQEGADTATIRQIALACKMTGTDIHHIGDSGYVGMALPENIMAYSVAIRGIRHTYRRMAASLARRPRD</sequence>
<evidence type="ECO:0000259" key="1">
    <source>
        <dbReference type="Pfam" id="PF25509"/>
    </source>
</evidence>
<reference evidence="2 3" key="1">
    <citation type="submission" date="2019-03" db="EMBL/GenBank/DDBJ databases">
        <title>Genomic Encyclopedia of Type Strains, Phase IV (KMG-IV): sequencing the most valuable type-strain genomes for metagenomic binning, comparative biology and taxonomic classification.</title>
        <authorList>
            <person name="Goeker M."/>
        </authorList>
    </citation>
    <scope>NUCLEOTIDE SEQUENCE [LARGE SCALE GENOMIC DNA]</scope>
    <source>
        <strain evidence="2 3">DSM 100451</strain>
    </source>
</reference>
<dbReference type="Proteomes" id="UP000295184">
    <property type="component" value="Unassembled WGS sequence"/>
</dbReference>
<dbReference type="Gene3D" id="3.20.20.70">
    <property type="entry name" value="Aldolase class I"/>
    <property type="match status" value="1"/>
</dbReference>
<evidence type="ECO:0000313" key="3">
    <source>
        <dbReference type="Proteomes" id="UP000295184"/>
    </source>
</evidence>
<dbReference type="STRING" id="1650663.GCA_001486665_02970"/>
<accession>A0A4R1R721</accession>